<evidence type="ECO:0000313" key="2">
    <source>
        <dbReference type="EMBL" id="SFH87572.1"/>
    </source>
</evidence>
<dbReference type="Proteomes" id="UP000183635">
    <property type="component" value="Unassembled WGS sequence"/>
</dbReference>
<accession>A0A1I3DLD5</accession>
<sequence>MPENLIRAGCAAVLLAAAAIPAHAQQQGFRVTEPLDPPLAEDARTLRAQARIRGIETEVTYAGAIEGDLADGPAIELRPQGTVRPAEPPLPGSVPAIAVLAALAVGLLLWLRFGGAGALLAPAPRPDRPRPAAPAGWAVEPGDGTADPQTLLAQIAAMPDRRAALVRLLHHCLLAAGQDSDTRFARADTERDAFRRLPSGWRHRTALGRLLRATELAHYGGRAVADADFAAALDTGRRVLMREGPADA</sequence>
<organism evidence="2 3">
    <name type="scientific">Paracoccus aminovorans</name>
    <dbReference type="NCBI Taxonomy" id="34004"/>
    <lineage>
        <taxon>Bacteria</taxon>
        <taxon>Pseudomonadati</taxon>
        <taxon>Pseudomonadota</taxon>
        <taxon>Alphaproteobacteria</taxon>
        <taxon>Rhodobacterales</taxon>
        <taxon>Paracoccaceae</taxon>
        <taxon>Paracoccus</taxon>
    </lineage>
</organism>
<feature type="signal peptide" evidence="1">
    <location>
        <begin position="1"/>
        <end position="24"/>
    </location>
</feature>
<dbReference type="EMBL" id="FOPU01000040">
    <property type="protein sequence ID" value="SFH87572.1"/>
    <property type="molecule type" value="Genomic_DNA"/>
</dbReference>
<name>A0A1I3DLD5_9RHOB</name>
<dbReference type="STRING" id="34004.SAMN04488021_1409"/>
<dbReference type="OrthoDB" id="8355034at2"/>
<dbReference type="AlphaFoldDB" id="A0A1I3DLD5"/>
<dbReference type="RefSeq" id="WP_074970119.1">
    <property type="nucleotide sequence ID" value="NZ_CBCRYP010000007.1"/>
</dbReference>
<gene>
    <name evidence="2" type="ORF">SAMN04488021_1409</name>
</gene>
<protein>
    <recommendedName>
        <fullName evidence="4">DUF4129 domain-containing protein</fullName>
    </recommendedName>
</protein>
<keyword evidence="1" id="KW-0732">Signal</keyword>
<reference evidence="2 3" key="1">
    <citation type="submission" date="2016-10" db="EMBL/GenBank/DDBJ databases">
        <authorList>
            <person name="de Groot N.N."/>
        </authorList>
    </citation>
    <scope>NUCLEOTIDE SEQUENCE [LARGE SCALE GENOMIC DNA]</scope>
    <source>
        <strain evidence="2 3">DSM 8537</strain>
    </source>
</reference>
<evidence type="ECO:0000256" key="1">
    <source>
        <dbReference type="SAM" id="SignalP"/>
    </source>
</evidence>
<feature type="chain" id="PRO_5010205833" description="DUF4129 domain-containing protein" evidence="1">
    <location>
        <begin position="25"/>
        <end position="248"/>
    </location>
</feature>
<evidence type="ECO:0000313" key="3">
    <source>
        <dbReference type="Proteomes" id="UP000183635"/>
    </source>
</evidence>
<proteinExistence type="predicted"/>
<evidence type="ECO:0008006" key="4">
    <source>
        <dbReference type="Google" id="ProtNLM"/>
    </source>
</evidence>
<keyword evidence="3" id="KW-1185">Reference proteome</keyword>